<dbReference type="RefSeq" id="WP_378265538.1">
    <property type="nucleotide sequence ID" value="NZ_JBHUKR010000007.1"/>
</dbReference>
<evidence type="ECO:0000313" key="3">
    <source>
        <dbReference type="Proteomes" id="UP001597417"/>
    </source>
</evidence>
<protein>
    <submittedName>
        <fullName evidence="2">Uncharacterized protein</fullName>
    </submittedName>
</protein>
<gene>
    <name evidence="2" type="ORF">ACFSXZ_14980</name>
</gene>
<proteinExistence type="predicted"/>
<evidence type="ECO:0000313" key="2">
    <source>
        <dbReference type="EMBL" id="MFD2417631.1"/>
    </source>
</evidence>
<feature type="region of interest" description="Disordered" evidence="1">
    <location>
        <begin position="1"/>
        <end position="26"/>
    </location>
</feature>
<dbReference type="EMBL" id="JBHUKR010000007">
    <property type="protein sequence ID" value="MFD2417631.1"/>
    <property type="molecule type" value="Genomic_DNA"/>
</dbReference>
<comment type="caution">
    <text evidence="2">The sequence shown here is derived from an EMBL/GenBank/DDBJ whole genome shotgun (WGS) entry which is preliminary data.</text>
</comment>
<reference evidence="3" key="1">
    <citation type="journal article" date="2019" name="Int. J. Syst. Evol. Microbiol.">
        <title>The Global Catalogue of Microorganisms (GCM) 10K type strain sequencing project: providing services to taxonomists for standard genome sequencing and annotation.</title>
        <authorList>
            <consortium name="The Broad Institute Genomics Platform"/>
            <consortium name="The Broad Institute Genome Sequencing Center for Infectious Disease"/>
            <person name="Wu L."/>
            <person name="Ma J."/>
        </authorList>
    </citation>
    <scope>NUCLEOTIDE SEQUENCE [LARGE SCALE GENOMIC DNA]</scope>
    <source>
        <strain evidence="3">CGMCC 4.7645</strain>
    </source>
</reference>
<keyword evidence="3" id="KW-1185">Reference proteome</keyword>
<accession>A0ABW5FRY9</accession>
<sequence length="650" mass="69290">MSGERGSSPAAGPAFRDQERSHPESVVAESVDAFLNRMETEGSLFGVTTALRVTARRETGQLGRGELSAVTGHYVRPPGFDAARRWLCDEHVVVLEGTAGTGKRAGAIALLREVADGPVIALSPMVSPHDLAEGDYRPGWGYLVAGHASPATEVESGSLWRSVRETVREAGAFLVVTVTPGVASIESVRRVAWRRPPLPEVLRACLGGAIDDDMVREATESGSADYVMTNVAEVARRIADGADPATAIQECDLAPDDRVRAWFDGNPSRRDVLDVTALAFFPGATERSFESRLSKLAAALEGTLPTGEASRDNGADKLPQGRTRCRSAHGLITVGRVSTGRGSRCAVLFKAPGYRRRVIAELWTRYPTDFWDAVKAWLDGLVATGDDLPVAAGLALLAEVSLDEVEDSYLDPWADGQLGPRGRKVAAYVLWMMCFGVSLAPEALRIADRWTGSGSEDQRHTAAIALSGELGVRFPVEAAGRLWRLVVAGVDDESFAMEALGRLFVTLVDTEGGDAVLSELDRALAAANDMWSRTLALKATLSVLSVPGRRCSLAALALLREQPAHTALVGRLWAAVVRSRAHRENALAALGRALAALPVSPASTRDVTALGRAIAEALPPVDIAALRQDLRCARNAASPMRDLLDALGEP</sequence>
<name>A0ABW5FRY9_9PSEU</name>
<organism evidence="2 3">
    <name type="scientific">Amycolatopsis pigmentata</name>
    <dbReference type="NCBI Taxonomy" id="450801"/>
    <lineage>
        <taxon>Bacteria</taxon>
        <taxon>Bacillati</taxon>
        <taxon>Actinomycetota</taxon>
        <taxon>Actinomycetes</taxon>
        <taxon>Pseudonocardiales</taxon>
        <taxon>Pseudonocardiaceae</taxon>
        <taxon>Amycolatopsis</taxon>
    </lineage>
</organism>
<evidence type="ECO:0000256" key="1">
    <source>
        <dbReference type="SAM" id="MobiDB-lite"/>
    </source>
</evidence>
<dbReference type="Proteomes" id="UP001597417">
    <property type="component" value="Unassembled WGS sequence"/>
</dbReference>